<proteinExistence type="inferred from homology"/>
<dbReference type="SUPFAM" id="SSF53474">
    <property type="entry name" value="alpha/beta-Hydrolases"/>
    <property type="match status" value="1"/>
</dbReference>
<name>A0A9Q0FYN0_9ROSI</name>
<keyword evidence="4" id="KW-1185">Reference proteome</keyword>
<dbReference type="Proteomes" id="UP001141552">
    <property type="component" value="Unassembled WGS sequence"/>
</dbReference>
<comment type="similarity">
    <text evidence="1">Belongs to the 'GDXG' lipolytic enzyme family.</text>
</comment>
<feature type="domain" description="Alpha/beta hydrolase fold-3" evidence="2">
    <location>
        <begin position="62"/>
        <end position="146"/>
    </location>
</feature>
<evidence type="ECO:0000313" key="4">
    <source>
        <dbReference type="Proteomes" id="UP001141552"/>
    </source>
</evidence>
<dbReference type="OrthoDB" id="408631at2759"/>
<reference evidence="3" key="2">
    <citation type="journal article" date="2023" name="Plants (Basel)">
        <title>Annotation of the Turnera subulata (Passifloraceae) Draft Genome Reveals the S-Locus Evolved after the Divergence of Turneroideae from Passifloroideae in a Stepwise Manner.</title>
        <authorList>
            <person name="Henning P.M."/>
            <person name="Roalson E.H."/>
            <person name="Mir W."/>
            <person name="McCubbin A.G."/>
            <person name="Shore J.S."/>
        </authorList>
    </citation>
    <scope>NUCLEOTIDE SEQUENCE</scope>
    <source>
        <strain evidence="3">F60SS</strain>
    </source>
</reference>
<dbReference type="GO" id="GO:0016787">
    <property type="term" value="F:hydrolase activity"/>
    <property type="evidence" value="ECO:0007669"/>
    <property type="project" value="InterPro"/>
</dbReference>
<reference evidence="3" key="1">
    <citation type="submission" date="2022-02" db="EMBL/GenBank/DDBJ databases">
        <authorList>
            <person name="Henning P.M."/>
            <person name="McCubbin A.G."/>
            <person name="Shore J.S."/>
        </authorList>
    </citation>
    <scope>NUCLEOTIDE SEQUENCE</scope>
    <source>
        <strain evidence="3">F60SS</strain>
        <tissue evidence="3">Leaves</tissue>
    </source>
</reference>
<dbReference type="AlphaFoldDB" id="A0A9Q0FYN0"/>
<dbReference type="EMBL" id="JAKUCV010003393">
    <property type="protein sequence ID" value="KAJ4839105.1"/>
    <property type="molecule type" value="Genomic_DNA"/>
</dbReference>
<accession>A0A9Q0FYN0</accession>
<evidence type="ECO:0000256" key="1">
    <source>
        <dbReference type="ARBA" id="ARBA00010515"/>
    </source>
</evidence>
<comment type="caution">
    <text evidence="3">The sequence shown here is derived from an EMBL/GenBank/DDBJ whole genome shotgun (WGS) entry which is preliminary data.</text>
</comment>
<gene>
    <name evidence="3" type="ORF">Tsubulata_014914</name>
</gene>
<dbReference type="InterPro" id="IPR013094">
    <property type="entry name" value="AB_hydrolase_3"/>
</dbReference>
<dbReference type="Gene3D" id="3.40.50.1820">
    <property type="entry name" value="alpha/beta hydrolase"/>
    <property type="match status" value="1"/>
</dbReference>
<evidence type="ECO:0000313" key="3">
    <source>
        <dbReference type="EMBL" id="KAJ4839105.1"/>
    </source>
</evidence>
<organism evidence="3 4">
    <name type="scientific">Turnera subulata</name>
    <dbReference type="NCBI Taxonomy" id="218843"/>
    <lineage>
        <taxon>Eukaryota</taxon>
        <taxon>Viridiplantae</taxon>
        <taxon>Streptophyta</taxon>
        <taxon>Embryophyta</taxon>
        <taxon>Tracheophyta</taxon>
        <taxon>Spermatophyta</taxon>
        <taxon>Magnoliopsida</taxon>
        <taxon>eudicotyledons</taxon>
        <taxon>Gunneridae</taxon>
        <taxon>Pentapetalae</taxon>
        <taxon>rosids</taxon>
        <taxon>fabids</taxon>
        <taxon>Malpighiales</taxon>
        <taxon>Passifloraceae</taxon>
        <taxon>Turnera</taxon>
    </lineage>
</organism>
<dbReference type="InterPro" id="IPR029058">
    <property type="entry name" value="AB_hydrolase_fold"/>
</dbReference>
<protein>
    <recommendedName>
        <fullName evidence="2">Alpha/beta hydrolase fold-3 domain-containing protein</fullName>
    </recommendedName>
</protein>
<dbReference type="Pfam" id="PF07859">
    <property type="entry name" value="Abhydrolase_3"/>
    <property type="match status" value="1"/>
</dbReference>
<sequence>MGDVGRGAEAGFGGDGTAGGGATWAGEVGNEVARADGFVLEMRALKFLFLQYTYTRLDGVTTIPVERTDWMWKAFLPEGFDRNHQVVRVFGPNGVDISGVRFPPTLLFIGGFDPLQDWQRRYREWLEKSGKEVHVVEYPNAVHGVTMPDIPESDLLFEEVKDFVKRQSSLE</sequence>
<evidence type="ECO:0000259" key="2">
    <source>
        <dbReference type="Pfam" id="PF07859"/>
    </source>
</evidence>